<evidence type="ECO:0000313" key="3">
    <source>
        <dbReference type="EMBL" id="PQM30863.1"/>
    </source>
</evidence>
<evidence type="ECO:0000256" key="2">
    <source>
        <dbReference type="SAM" id="Phobius"/>
    </source>
</evidence>
<keyword evidence="2" id="KW-0812">Transmembrane</keyword>
<gene>
    <name evidence="3" type="ORF">SMSRO_SF006550</name>
</gene>
<feature type="compositionally biased region" description="Low complexity" evidence="1">
    <location>
        <begin position="111"/>
        <end position="125"/>
    </location>
</feature>
<dbReference type="STRING" id="2138.SMSRO_v1c06240"/>
<dbReference type="RefSeq" id="WP_052443446.1">
    <property type="nucleotide sequence ID" value="NZ_CM020866.1"/>
</dbReference>
<keyword evidence="4" id="KW-1185">Reference proteome</keyword>
<proteinExistence type="predicted"/>
<dbReference type="Proteomes" id="UP000031565">
    <property type="component" value="Unassembled WGS sequence"/>
</dbReference>
<accession>A0A2P6FBL8</accession>
<keyword evidence="2" id="KW-0472">Membrane</keyword>
<feature type="compositionally biased region" description="Low complexity" evidence="1">
    <location>
        <begin position="42"/>
        <end position="104"/>
    </location>
</feature>
<dbReference type="AlphaFoldDB" id="A0A2P6FBL8"/>
<feature type="transmembrane region" description="Helical" evidence="2">
    <location>
        <begin position="254"/>
        <end position="278"/>
    </location>
</feature>
<evidence type="ECO:0000256" key="1">
    <source>
        <dbReference type="SAM" id="MobiDB-lite"/>
    </source>
</evidence>
<evidence type="ECO:0000313" key="4">
    <source>
        <dbReference type="Proteomes" id="UP000031565"/>
    </source>
</evidence>
<comment type="caution">
    <text evidence="3">The sequence shown here is derived from an EMBL/GenBank/DDBJ whole genome shotgun (WGS) entry which is preliminary data.</text>
</comment>
<reference evidence="3 4" key="1">
    <citation type="journal article" date="2015" name="MBio">
        <title>Genome sequence of the Drosophila melanogaster male-killing Spiroplasma strain MSRO endosymbiont.</title>
        <authorList>
            <person name="Paredes J.C."/>
            <person name="Herren J.K."/>
            <person name="Schupfer F."/>
            <person name="Marin R."/>
            <person name="Claverol S."/>
            <person name="Kuo C.H."/>
            <person name="Lemaitre B."/>
            <person name="Beven L."/>
        </authorList>
    </citation>
    <scope>NUCLEOTIDE SEQUENCE [LARGE SCALE GENOMIC DNA]</scope>
    <source>
        <strain evidence="3 4">MSRO</strain>
    </source>
</reference>
<feature type="compositionally biased region" description="Polar residues" evidence="1">
    <location>
        <begin position="131"/>
        <end position="155"/>
    </location>
</feature>
<keyword evidence="2" id="KW-1133">Transmembrane helix</keyword>
<feature type="region of interest" description="Disordered" evidence="1">
    <location>
        <begin position="1"/>
        <end position="28"/>
    </location>
</feature>
<feature type="region of interest" description="Disordered" evidence="1">
    <location>
        <begin position="42"/>
        <end position="155"/>
    </location>
</feature>
<dbReference type="EMBL" id="JTLV02000001">
    <property type="protein sequence ID" value="PQM30863.1"/>
    <property type="molecule type" value="Genomic_DNA"/>
</dbReference>
<name>A0A2P6FBL8_9MOLU</name>
<protein>
    <submittedName>
        <fullName evidence="3">Uncharacterized protein</fullName>
    </submittedName>
</protein>
<organism evidence="3 4">
    <name type="scientific">Spiroplasma poulsonii</name>
    <dbReference type="NCBI Taxonomy" id="2138"/>
    <lineage>
        <taxon>Bacteria</taxon>
        <taxon>Bacillati</taxon>
        <taxon>Mycoplasmatota</taxon>
        <taxon>Mollicutes</taxon>
        <taxon>Entomoplasmatales</taxon>
        <taxon>Spiroplasmataceae</taxon>
        <taxon>Spiroplasma</taxon>
    </lineage>
</organism>
<sequence length="316" mass="35093">MSLHHTWNNNGLENKPDNNQQQLSPNQGNNFSAALQQYQQNVAPQQYQQQPLAQQYSQQQNLMQQPPQSVAPQQYSQSQQQTASAPPQYQQQPSAQQYSQAQQSGQNTAPQQQHQQYQQPIMNQQRANFAPTGQQNSQGINPTPNVQQSAAAPTQNQTLAERIANLQSGGLNKNENYYGQKNIKPSDLLNVPIDPNIKVGLGKNMNIAASLPTDLFEDENGKGSRKKNRKLNTNIENDGTQCQCKNCTKKSRPWLTVFVSVLIMLAILGDCVGAIYGFRTEIKDWLLGTNLTVSKSAGALMSDNKSISPTTYYLNS</sequence>